<dbReference type="AlphaFoldDB" id="A0A8J3ZHL2"/>
<proteinExistence type="predicted"/>
<evidence type="ECO:0008006" key="4">
    <source>
        <dbReference type="Google" id="ProtNLM"/>
    </source>
</evidence>
<dbReference type="Proteomes" id="UP000612585">
    <property type="component" value="Unassembled WGS sequence"/>
</dbReference>
<gene>
    <name evidence="2" type="ORF">Vau01_114920</name>
</gene>
<dbReference type="InterPro" id="IPR011990">
    <property type="entry name" value="TPR-like_helical_dom_sf"/>
</dbReference>
<dbReference type="Gene3D" id="3.40.50.300">
    <property type="entry name" value="P-loop containing nucleotide triphosphate hydrolases"/>
    <property type="match status" value="1"/>
</dbReference>
<dbReference type="SUPFAM" id="SSF52540">
    <property type="entry name" value="P-loop containing nucleoside triphosphate hydrolases"/>
    <property type="match status" value="1"/>
</dbReference>
<dbReference type="SMART" id="SM00028">
    <property type="entry name" value="TPR"/>
    <property type="match status" value="5"/>
</dbReference>
<dbReference type="PRINTS" id="PR00364">
    <property type="entry name" value="DISEASERSIST"/>
</dbReference>
<dbReference type="RefSeq" id="WP_204011643.1">
    <property type="nucleotide sequence ID" value="NZ_BOPG01000105.1"/>
</dbReference>
<dbReference type="Gene3D" id="1.25.40.10">
    <property type="entry name" value="Tetratricopeptide repeat domain"/>
    <property type="match status" value="1"/>
</dbReference>
<accession>A0A8J3ZHL2</accession>
<evidence type="ECO:0000313" key="2">
    <source>
        <dbReference type="EMBL" id="GIJ63976.1"/>
    </source>
</evidence>
<organism evidence="2 3">
    <name type="scientific">Virgisporangium aurantiacum</name>
    <dbReference type="NCBI Taxonomy" id="175570"/>
    <lineage>
        <taxon>Bacteria</taxon>
        <taxon>Bacillati</taxon>
        <taxon>Actinomycetota</taxon>
        <taxon>Actinomycetes</taxon>
        <taxon>Micromonosporales</taxon>
        <taxon>Micromonosporaceae</taxon>
        <taxon>Virgisporangium</taxon>
    </lineage>
</organism>
<feature type="repeat" description="TPR" evidence="1">
    <location>
        <begin position="603"/>
        <end position="636"/>
    </location>
</feature>
<keyword evidence="3" id="KW-1185">Reference proteome</keyword>
<dbReference type="PANTHER" id="PTHR47691:SF3">
    <property type="entry name" value="HTH-TYPE TRANSCRIPTIONAL REGULATOR RV0890C-RELATED"/>
    <property type="match status" value="1"/>
</dbReference>
<comment type="caution">
    <text evidence="2">The sequence shown here is derived from an EMBL/GenBank/DDBJ whole genome shotgun (WGS) entry which is preliminary data.</text>
</comment>
<dbReference type="EMBL" id="BOPG01000105">
    <property type="protein sequence ID" value="GIJ63976.1"/>
    <property type="molecule type" value="Genomic_DNA"/>
</dbReference>
<name>A0A8J3ZHL2_9ACTN</name>
<evidence type="ECO:0000256" key="1">
    <source>
        <dbReference type="PROSITE-ProRule" id="PRU00339"/>
    </source>
</evidence>
<dbReference type="PANTHER" id="PTHR47691">
    <property type="entry name" value="REGULATOR-RELATED"/>
    <property type="match status" value="1"/>
</dbReference>
<protein>
    <recommendedName>
        <fullName evidence="4">NB-ARC domain-containing protein</fullName>
    </recommendedName>
</protein>
<reference evidence="2" key="1">
    <citation type="submission" date="2021-01" db="EMBL/GenBank/DDBJ databases">
        <title>Whole genome shotgun sequence of Virgisporangium aurantiacum NBRC 16421.</title>
        <authorList>
            <person name="Komaki H."/>
            <person name="Tamura T."/>
        </authorList>
    </citation>
    <scope>NUCLEOTIDE SEQUENCE</scope>
    <source>
        <strain evidence="2">NBRC 16421</strain>
    </source>
</reference>
<dbReference type="SUPFAM" id="SSF48452">
    <property type="entry name" value="TPR-like"/>
    <property type="match status" value="2"/>
</dbReference>
<dbReference type="PROSITE" id="PS50005">
    <property type="entry name" value="TPR"/>
    <property type="match status" value="1"/>
</dbReference>
<evidence type="ECO:0000313" key="3">
    <source>
        <dbReference type="Proteomes" id="UP000612585"/>
    </source>
</evidence>
<dbReference type="InterPro" id="IPR042197">
    <property type="entry name" value="Apaf_helical"/>
</dbReference>
<sequence>MVTEKSFAKLRMAAPAPDGQRYASGRPVPCQLPADLPFAGRSDHLKTLNTLLPDRASPRSAVVITGTAGVGKSALAIHWSRRSASQFPDGQLYVNLRGFSPDGRPVEPDGALRTFLDALHVRADDMPSELQARIGLYRSLLADRRMLVLLDNARDAEQVRPLLPAADGCLAVVTSRDPMNGLAVTDGAHLLQLDLLDHDEAREVLTQRIGEQRVDAEPDAAQAIIDECSGLPLALAIAAARVCGHRNPSLAYLADELRSARGTLEAFSGRDRASDLRAIFSLSYRALSADAARVFRLFQLQVGESVSTAALAAAAAFPLAEARRLLDVLVDANLVREHEPARYTTHDLLRAYAGELVGDGDCASESDAAVRRLLDYHLHSAYAADRQIYPHRLAISPDEPTEETARERFIDDGAATAWFAKEITTLLDAVELAASRGLDLHTWHLAWCLTTYLNRAGRWHEWFHVQTIALAAADRLGDLARRAYSHRDLAQSAIRLRRYEQARVQMRQALSLYEQAGDVIEQARCHGGMAWGEEQAGRFAEALAHAQAKLMLIPFGEDAAQTGSALNTVGWYHALLGDHEPALRLCRQGLQYFQTAGDLHGEAYTWESLGYIEQHLRNYQTAIEHYRRALTLCDKIGERYLGAKVSARLGEAYHAVGDADGARRAWRAALDTFDEIDSREAAATRATMAHQGHPLTS</sequence>
<dbReference type="Pfam" id="PF13424">
    <property type="entry name" value="TPR_12"/>
    <property type="match status" value="1"/>
</dbReference>
<dbReference type="GO" id="GO:0043531">
    <property type="term" value="F:ADP binding"/>
    <property type="evidence" value="ECO:0007669"/>
    <property type="project" value="InterPro"/>
</dbReference>
<keyword evidence="1" id="KW-0802">TPR repeat</keyword>
<dbReference type="InterPro" id="IPR019734">
    <property type="entry name" value="TPR_rpt"/>
</dbReference>
<dbReference type="Gene3D" id="1.10.8.430">
    <property type="entry name" value="Helical domain of apoptotic protease-activating factors"/>
    <property type="match status" value="1"/>
</dbReference>
<dbReference type="InterPro" id="IPR027417">
    <property type="entry name" value="P-loop_NTPase"/>
</dbReference>